<dbReference type="RefSeq" id="WP_190383101.1">
    <property type="nucleotide sequence ID" value="NZ_JACJQT010000026.1"/>
</dbReference>
<organism evidence="1 2">
    <name type="scientific">Aphanizomenon flos-aquae FACHB-1040</name>
    <dbReference type="NCBI Taxonomy" id="2692887"/>
    <lineage>
        <taxon>Bacteria</taxon>
        <taxon>Bacillati</taxon>
        <taxon>Cyanobacteriota</taxon>
        <taxon>Cyanophyceae</taxon>
        <taxon>Nostocales</taxon>
        <taxon>Aphanizomenonaceae</taxon>
        <taxon>Aphanizomenon</taxon>
    </lineage>
</organism>
<evidence type="ECO:0000313" key="2">
    <source>
        <dbReference type="Proteomes" id="UP000606721"/>
    </source>
</evidence>
<comment type="caution">
    <text evidence="1">The sequence shown here is derived from an EMBL/GenBank/DDBJ whole genome shotgun (WGS) entry which is preliminary data.</text>
</comment>
<dbReference type="EMBL" id="JACJQT010000026">
    <property type="protein sequence ID" value="MBD2278884.1"/>
    <property type="molecule type" value="Genomic_DNA"/>
</dbReference>
<accession>A0ABR8BZM0</accession>
<keyword evidence="2" id="KW-1185">Reference proteome</keyword>
<protein>
    <submittedName>
        <fullName evidence="1">Uncharacterized protein</fullName>
    </submittedName>
</protein>
<name>A0ABR8BZM0_APHFL</name>
<reference evidence="1 2" key="1">
    <citation type="journal article" date="2020" name="ISME J.">
        <title>Comparative genomics reveals insights into cyanobacterial evolution and habitat adaptation.</title>
        <authorList>
            <person name="Chen M.Y."/>
            <person name="Teng W.K."/>
            <person name="Zhao L."/>
            <person name="Hu C.X."/>
            <person name="Zhou Y.K."/>
            <person name="Han B.P."/>
            <person name="Song L.R."/>
            <person name="Shu W.S."/>
        </authorList>
    </citation>
    <scope>NUCLEOTIDE SEQUENCE [LARGE SCALE GENOMIC DNA]</scope>
    <source>
        <strain evidence="1 2">FACHB-1040</strain>
    </source>
</reference>
<dbReference type="Proteomes" id="UP000606721">
    <property type="component" value="Unassembled WGS sequence"/>
</dbReference>
<sequence>MKTPLAQKSRETLSKTEQLLQSIRQTPLFRQVIPLEAGIGLPIPLRKEGKVYAILPCFGFAPTATKGQTTVFPPFATITVNWTNQVPVEYVNLRFRNPAPELQWQGQIGIFPHPAVAQMTLGEYKEKRSELLAMYDEMFKTLASDANFSDEWTTRFSVLLRTLMEPPLEPYYRVLGTKFCDRFLEVI</sequence>
<gene>
    <name evidence="1" type="ORF">H6F99_11445</name>
</gene>
<proteinExistence type="predicted"/>
<evidence type="ECO:0000313" key="1">
    <source>
        <dbReference type="EMBL" id="MBD2278884.1"/>
    </source>
</evidence>